<dbReference type="EC" id="2.1.1.266" evidence="1"/>
<feature type="binding site" evidence="1">
    <location>
        <position position="19"/>
    </location>
    <ligand>
        <name>S-adenosyl-L-methionine</name>
        <dbReference type="ChEBI" id="CHEBI:59789"/>
    </ligand>
</feature>
<proteinExistence type="inferred from homology"/>
<gene>
    <name evidence="1" type="primary">rlmJ</name>
    <name evidence="2" type="ORF">HCU74_11710</name>
</gene>
<dbReference type="Pfam" id="PF04378">
    <property type="entry name" value="RsmJ"/>
    <property type="match status" value="1"/>
</dbReference>
<comment type="caution">
    <text evidence="2">The sequence shown here is derived from an EMBL/GenBank/DDBJ whole genome shotgun (WGS) entry which is preliminary data.</text>
</comment>
<name>A0ABX1GFT1_9GAMM</name>
<keyword evidence="1" id="KW-0808">Transferase</keyword>
<organism evidence="2 3">
    <name type="scientific">Spongiibacter thalassae</name>
    <dbReference type="NCBI Taxonomy" id="2721624"/>
    <lineage>
        <taxon>Bacteria</taxon>
        <taxon>Pseudomonadati</taxon>
        <taxon>Pseudomonadota</taxon>
        <taxon>Gammaproteobacteria</taxon>
        <taxon>Cellvibrionales</taxon>
        <taxon>Spongiibacteraceae</taxon>
        <taxon>Spongiibacter</taxon>
    </lineage>
</organism>
<dbReference type="EMBL" id="JAAWWK010000004">
    <property type="protein sequence ID" value="NKI18070.1"/>
    <property type="molecule type" value="Genomic_DNA"/>
</dbReference>
<dbReference type="InterPro" id="IPR029063">
    <property type="entry name" value="SAM-dependent_MTases_sf"/>
</dbReference>
<reference evidence="2 3" key="1">
    <citation type="submission" date="2020-04" db="EMBL/GenBank/DDBJ databases">
        <authorList>
            <person name="Yoon J."/>
        </authorList>
    </citation>
    <scope>NUCLEOTIDE SEQUENCE [LARGE SCALE GENOMIC DNA]</scope>
    <source>
        <strain evidence="2 3">KMU-166</strain>
    </source>
</reference>
<comment type="subunit">
    <text evidence="1">Monomer.</text>
</comment>
<keyword evidence="1" id="KW-0949">S-adenosyl-L-methionine</keyword>
<feature type="binding site" evidence="1">
    <location>
        <begin position="143"/>
        <end position="144"/>
    </location>
    <ligand>
        <name>S-adenosyl-L-methionine</name>
        <dbReference type="ChEBI" id="CHEBI:59789"/>
    </ligand>
</feature>
<dbReference type="HAMAP" id="MF_00934">
    <property type="entry name" value="23SrRNA_methyltr_J"/>
    <property type="match status" value="1"/>
</dbReference>
<feature type="binding site" evidence="1">
    <location>
        <position position="120"/>
    </location>
    <ligand>
        <name>S-adenosyl-L-methionine</name>
        <dbReference type="ChEBI" id="CHEBI:59789"/>
    </ligand>
</feature>
<dbReference type="InterPro" id="IPR007473">
    <property type="entry name" value="RlmJ"/>
</dbReference>
<dbReference type="RefSeq" id="WP_168450602.1">
    <property type="nucleotide sequence ID" value="NZ_JAAWWK010000004.1"/>
</dbReference>
<protein>
    <recommendedName>
        <fullName evidence="1">Ribosomal RNA large subunit methyltransferase J</fullName>
        <ecNumber evidence="1">2.1.1.266</ecNumber>
    </recommendedName>
    <alternativeName>
        <fullName evidence="1">23S rRNA (adenine(2030)-N6)-methyltransferase</fullName>
    </alternativeName>
    <alternativeName>
        <fullName evidence="1">23S rRNA m6A2030 methyltransferase</fullName>
    </alternativeName>
</protein>
<comment type="function">
    <text evidence="1">Specifically methylates the adenine in position 2030 of 23S rRNA.</text>
</comment>
<dbReference type="Gene3D" id="3.40.50.150">
    <property type="entry name" value="Vaccinia Virus protein VP39"/>
    <property type="match status" value="1"/>
</dbReference>
<accession>A0ABX1GFT1</accession>
<feature type="binding site" evidence="1">
    <location>
        <position position="102"/>
    </location>
    <ligand>
        <name>S-adenosyl-L-methionine</name>
        <dbReference type="ChEBI" id="CHEBI:59789"/>
    </ligand>
</feature>
<feature type="active site" description="Proton acceptor" evidence="1">
    <location>
        <position position="164"/>
    </location>
</feature>
<feature type="site" description="Interaction with substrate rRNA" evidence="1">
    <location>
        <position position="4"/>
    </location>
</feature>
<feature type="binding site" evidence="1">
    <location>
        <position position="42"/>
    </location>
    <ligand>
        <name>S-adenosyl-L-methionine</name>
        <dbReference type="ChEBI" id="CHEBI:59789"/>
    </ligand>
</feature>
<sequence>MLSYRHGFHAGNHADVLKHLVQVLLLDYLQQKDKALLYVDTHAGAGSYLLNQGFAAKNREHDSGIGRLRAASWRVLPAPLQRYLAVVEACTEQDAEPSYPGSPAIALEMLRRQDHAELFELHPADCDILQRRAYRHASVHLKNGFDGLRALLPPASRRALVLIDPPYENKADYKTLCRCLEDSLKRFAQGVYAVWYPLLPQGESLKLQEKLTRLSPENYLHASLEVSAASGERGMYGSAMFVINPPWLLRGQLEEALPVLAELLGIDGQGSFSLSGQQR</sequence>
<keyword evidence="3" id="KW-1185">Reference proteome</keyword>
<evidence type="ECO:0000256" key="1">
    <source>
        <dbReference type="HAMAP-Rule" id="MF_00934"/>
    </source>
</evidence>
<keyword evidence="1" id="KW-0698">rRNA processing</keyword>
<dbReference type="Proteomes" id="UP000765845">
    <property type="component" value="Unassembled WGS sequence"/>
</dbReference>
<feature type="binding site" evidence="1">
    <location>
        <position position="164"/>
    </location>
    <ligand>
        <name>S-adenosyl-L-methionine</name>
        <dbReference type="ChEBI" id="CHEBI:59789"/>
    </ligand>
</feature>
<comment type="catalytic activity">
    <reaction evidence="1">
        <text>adenosine(2030) in 23S rRNA + S-adenosyl-L-methionine = N(6)-methyladenosine(2030) in 23S rRNA + S-adenosyl-L-homocysteine + H(+)</text>
        <dbReference type="Rhea" id="RHEA:43736"/>
        <dbReference type="Rhea" id="RHEA-COMP:10668"/>
        <dbReference type="Rhea" id="RHEA-COMP:10669"/>
        <dbReference type="ChEBI" id="CHEBI:15378"/>
        <dbReference type="ChEBI" id="CHEBI:57856"/>
        <dbReference type="ChEBI" id="CHEBI:59789"/>
        <dbReference type="ChEBI" id="CHEBI:74411"/>
        <dbReference type="ChEBI" id="CHEBI:74449"/>
        <dbReference type="EC" id="2.1.1.266"/>
    </reaction>
</comment>
<keyword evidence="1" id="KW-0694">RNA-binding</keyword>
<dbReference type="PANTHER" id="PTHR37426">
    <property type="entry name" value="RIBOSOMAL RNA LARGE SUBUNIT METHYLTRANSFERASE J"/>
    <property type="match status" value="1"/>
</dbReference>
<comment type="similarity">
    <text evidence="1">Belongs to the RlmJ family.</text>
</comment>
<dbReference type="PANTHER" id="PTHR37426:SF1">
    <property type="entry name" value="RIBOSOMAL RNA LARGE SUBUNIT METHYLTRANSFERASE J"/>
    <property type="match status" value="1"/>
</dbReference>
<evidence type="ECO:0000313" key="3">
    <source>
        <dbReference type="Proteomes" id="UP000765845"/>
    </source>
</evidence>
<keyword evidence="1" id="KW-0489">Methyltransferase</keyword>
<evidence type="ECO:0000313" key="2">
    <source>
        <dbReference type="EMBL" id="NKI18070.1"/>
    </source>
</evidence>
<dbReference type="SUPFAM" id="SSF53335">
    <property type="entry name" value="S-adenosyl-L-methionine-dependent methyltransferases"/>
    <property type="match status" value="1"/>
</dbReference>